<dbReference type="AlphaFoldDB" id="A0A922CSK7"/>
<dbReference type="OrthoDB" id="7381781at2759"/>
<feature type="compositionally biased region" description="Basic and acidic residues" evidence="1">
    <location>
        <begin position="906"/>
        <end position="919"/>
    </location>
</feature>
<name>A0A922CSK7_MANSE</name>
<organism evidence="2 3">
    <name type="scientific">Manduca sexta</name>
    <name type="common">Tobacco hawkmoth</name>
    <name type="synonym">Tobacco hornworm</name>
    <dbReference type="NCBI Taxonomy" id="7130"/>
    <lineage>
        <taxon>Eukaryota</taxon>
        <taxon>Metazoa</taxon>
        <taxon>Ecdysozoa</taxon>
        <taxon>Arthropoda</taxon>
        <taxon>Hexapoda</taxon>
        <taxon>Insecta</taxon>
        <taxon>Pterygota</taxon>
        <taxon>Neoptera</taxon>
        <taxon>Endopterygota</taxon>
        <taxon>Lepidoptera</taxon>
        <taxon>Glossata</taxon>
        <taxon>Ditrysia</taxon>
        <taxon>Bombycoidea</taxon>
        <taxon>Sphingidae</taxon>
        <taxon>Sphinginae</taxon>
        <taxon>Sphingini</taxon>
        <taxon>Manduca</taxon>
    </lineage>
</organism>
<dbReference type="Proteomes" id="UP000791440">
    <property type="component" value="Unassembled WGS sequence"/>
</dbReference>
<protein>
    <submittedName>
        <fullName evidence="2">Uncharacterized protein</fullName>
    </submittedName>
</protein>
<feature type="compositionally biased region" description="Polar residues" evidence="1">
    <location>
        <begin position="921"/>
        <end position="943"/>
    </location>
</feature>
<sequence length="1002" mass="113259">MDSDSENDILTSNNVFTFQTMNTTVSAKGPNMTNITSLSYRNNVPTSTMYLPRNMEHSKYASSVYDQRSIHSRREVSPMSVRSAYDFQPRNFNMSHYPRGMSSQRSVMNGRSGSPMSMTSTTSVSAIDIAMALKNTQFNRHDFKIISEAYNKFVKSKIRKKFERKRNLRLFLKGARRRSGGESGEQGSDSSISDDDCRSNKTSLYKGNMSSSRSTKSDLTNIRRTMQESNIYNDCSANLKQKSFKNMFSVDSGSLNSNACNKSHNGPLQKDRFKSSFLLPSQRFNKTVAASTIPENVEKQPRNMYQKSAKENFAKNDVRGNNFMSTIDSEHEEIFAEAPVRQNQLDTEPQRKRILEKDEETPTPHKKRNRLSPIKNILGDHNLNEDINSDQSGKNQDEFIFAKPSFPIKKIANPKVKEKLIAKSPHVNNIIFEKNVTQENNAAHPVKNTNIVQEKEQHQNKEGLEPIDHSSTDISMRPSFIKRKLFTQKLDVAENKVLSSDHESSPKTVYGAIQKEKHKARKLVTNQSCLSRDVLHDDNYLDLIHKIVPPDQMNSTNQPNKSDNQRNSNGDDKWDVTSVISTCNLDNASDTYTDEDIFHDENNIKNKNKKTANKPVPKNKQECKVIIERVPAVRNMLLKNNIKCNLKQNESSSSANVTKNNMKSCAKSFWDTDLESDIECHGTQKTINTIKPPSIPGNKIKAVDQQPKKVNPKKTTPPTANISLLNNSTATVYKFNNTSLSIKSHRTIKKKKCCDEDYQSNATLNPTQNKQPASKDTSCLSYSTFVKNVKTQNTAASIPDKTVNNVRNKRSCRTPKQNTENTLTNENKTTSKSGANQSLRPRKTDTSSIVLDDEIPPKTKPKKQNVNTGKSNKKQADNTKPAVNSRKSDVSFTLNTDVKSQPVKSKKLETVNKSSERKSRPSNVSFSITSEYPMTRSRSASKSNEYKTNRSRRKVNHNISVNKDTSLNKLVIKTPNKREGNNGVINMVQDLKSNKSKVVRKR</sequence>
<reference evidence="2" key="2">
    <citation type="submission" date="2020-12" db="EMBL/GenBank/DDBJ databases">
        <authorList>
            <person name="Kanost M."/>
        </authorList>
    </citation>
    <scope>NUCLEOTIDE SEQUENCE</scope>
</reference>
<feature type="compositionally biased region" description="Polar residues" evidence="1">
    <location>
        <begin position="200"/>
        <end position="220"/>
    </location>
</feature>
<feature type="compositionally biased region" description="Polar residues" evidence="1">
    <location>
        <begin position="890"/>
        <end position="903"/>
    </location>
</feature>
<reference evidence="2" key="1">
    <citation type="journal article" date="2016" name="Insect Biochem. Mol. Biol.">
        <title>Multifaceted biological insights from a draft genome sequence of the tobacco hornworm moth, Manduca sexta.</title>
        <authorList>
            <person name="Kanost M.R."/>
            <person name="Arrese E.L."/>
            <person name="Cao X."/>
            <person name="Chen Y.R."/>
            <person name="Chellapilla S."/>
            <person name="Goldsmith M.R."/>
            <person name="Grosse-Wilde E."/>
            <person name="Heckel D.G."/>
            <person name="Herndon N."/>
            <person name="Jiang H."/>
            <person name="Papanicolaou A."/>
            <person name="Qu J."/>
            <person name="Soulages J.L."/>
            <person name="Vogel H."/>
            <person name="Walters J."/>
            <person name="Waterhouse R.M."/>
            <person name="Ahn S.J."/>
            <person name="Almeida F.C."/>
            <person name="An C."/>
            <person name="Aqrawi P."/>
            <person name="Bretschneider A."/>
            <person name="Bryant W.B."/>
            <person name="Bucks S."/>
            <person name="Chao H."/>
            <person name="Chevignon G."/>
            <person name="Christen J.M."/>
            <person name="Clarke D.F."/>
            <person name="Dittmer N.T."/>
            <person name="Ferguson L.C.F."/>
            <person name="Garavelou S."/>
            <person name="Gordon K.H.J."/>
            <person name="Gunaratna R.T."/>
            <person name="Han Y."/>
            <person name="Hauser F."/>
            <person name="He Y."/>
            <person name="Heidel-Fischer H."/>
            <person name="Hirsh A."/>
            <person name="Hu Y."/>
            <person name="Jiang H."/>
            <person name="Kalra D."/>
            <person name="Klinner C."/>
            <person name="Konig C."/>
            <person name="Kovar C."/>
            <person name="Kroll A.R."/>
            <person name="Kuwar S.S."/>
            <person name="Lee S.L."/>
            <person name="Lehman R."/>
            <person name="Li K."/>
            <person name="Li Z."/>
            <person name="Liang H."/>
            <person name="Lovelace S."/>
            <person name="Lu Z."/>
            <person name="Mansfield J.H."/>
            <person name="McCulloch K.J."/>
            <person name="Mathew T."/>
            <person name="Morton B."/>
            <person name="Muzny D.M."/>
            <person name="Neunemann D."/>
            <person name="Ongeri F."/>
            <person name="Pauchet Y."/>
            <person name="Pu L.L."/>
            <person name="Pyrousis I."/>
            <person name="Rao X.J."/>
            <person name="Redding A."/>
            <person name="Roesel C."/>
            <person name="Sanchez-Gracia A."/>
            <person name="Schaack S."/>
            <person name="Shukla A."/>
            <person name="Tetreau G."/>
            <person name="Wang Y."/>
            <person name="Xiong G.H."/>
            <person name="Traut W."/>
            <person name="Walsh T.K."/>
            <person name="Worley K.C."/>
            <person name="Wu D."/>
            <person name="Wu W."/>
            <person name="Wu Y.Q."/>
            <person name="Zhang X."/>
            <person name="Zou Z."/>
            <person name="Zucker H."/>
            <person name="Briscoe A.D."/>
            <person name="Burmester T."/>
            <person name="Clem R.J."/>
            <person name="Feyereisen R."/>
            <person name="Grimmelikhuijzen C.J.P."/>
            <person name="Hamodrakas S.J."/>
            <person name="Hansson B.S."/>
            <person name="Huguet E."/>
            <person name="Jermiin L.S."/>
            <person name="Lan Q."/>
            <person name="Lehman H.K."/>
            <person name="Lorenzen M."/>
            <person name="Merzendorfer H."/>
            <person name="Michalopoulos I."/>
            <person name="Morton D.B."/>
            <person name="Muthukrishnan S."/>
            <person name="Oakeshott J.G."/>
            <person name="Palmer W."/>
            <person name="Park Y."/>
            <person name="Passarelli A.L."/>
            <person name="Rozas J."/>
            <person name="Schwartz L.M."/>
            <person name="Smith W."/>
            <person name="Southgate A."/>
            <person name="Vilcinskas A."/>
            <person name="Vogt R."/>
            <person name="Wang P."/>
            <person name="Werren J."/>
            <person name="Yu X.Q."/>
            <person name="Zhou J.J."/>
            <person name="Brown S.J."/>
            <person name="Scherer S.E."/>
            <person name="Richards S."/>
            <person name="Blissard G.W."/>
        </authorList>
    </citation>
    <scope>NUCLEOTIDE SEQUENCE</scope>
</reference>
<keyword evidence="3" id="KW-1185">Reference proteome</keyword>
<evidence type="ECO:0000256" key="1">
    <source>
        <dbReference type="SAM" id="MobiDB-lite"/>
    </source>
</evidence>
<feature type="compositionally biased region" description="Polar residues" evidence="1">
    <location>
        <begin position="552"/>
        <end position="568"/>
    </location>
</feature>
<feature type="compositionally biased region" description="Low complexity" evidence="1">
    <location>
        <begin position="818"/>
        <end position="833"/>
    </location>
</feature>
<feature type="compositionally biased region" description="Basic and acidic residues" evidence="1">
    <location>
        <begin position="348"/>
        <end position="363"/>
    </location>
</feature>
<feature type="compositionally biased region" description="Polar residues" evidence="1">
    <location>
        <begin position="796"/>
        <end position="806"/>
    </location>
</feature>
<evidence type="ECO:0000313" key="2">
    <source>
        <dbReference type="EMBL" id="KAG6456784.1"/>
    </source>
</evidence>
<accession>A0A922CSK7</accession>
<feature type="region of interest" description="Disordered" evidence="1">
    <location>
        <begin position="343"/>
        <end position="376"/>
    </location>
</feature>
<gene>
    <name evidence="2" type="ORF">O3G_MSEX009948</name>
</gene>
<feature type="compositionally biased region" description="Polar residues" evidence="1">
    <location>
        <begin position="101"/>
        <end position="111"/>
    </location>
</feature>
<feature type="region of interest" description="Disordered" evidence="1">
    <location>
        <begin position="548"/>
        <end position="573"/>
    </location>
</feature>
<feature type="region of interest" description="Disordered" evidence="1">
    <location>
        <begin position="176"/>
        <end position="220"/>
    </location>
</feature>
<evidence type="ECO:0000313" key="3">
    <source>
        <dbReference type="Proteomes" id="UP000791440"/>
    </source>
</evidence>
<feature type="region of interest" description="Disordered" evidence="1">
    <location>
        <begin position="796"/>
        <end position="954"/>
    </location>
</feature>
<comment type="caution">
    <text evidence="2">The sequence shown here is derived from an EMBL/GenBank/DDBJ whole genome shotgun (WGS) entry which is preliminary data.</text>
</comment>
<dbReference type="EMBL" id="JH668523">
    <property type="protein sequence ID" value="KAG6456784.1"/>
    <property type="molecule type" value="Genomic_DNA"/>
</dbReference>
<feature type="region of interest" description="Disordered" evidence="1">
    <location>
        <begin position="95"/>
        <end position="119"/>
    </location>
</feature>
<proteinExistence type="predicted"/>